<dbReference type="EMBL" id="ML213506">
    <property type="protein sequence ID" value="TFK54574.1"/>
    <property type="molecule type" value="Genomic_DNA"/>
</dbReference>
<sequence length="75" mass="8447">MRWDETLPDELRALELIRQSSTGDLHSQALNRTSECVAEEDPKARNVGGCLLPRLVPFRGSKDIGSMRGCYQGKW</sequence>
<protein>
    <submittedName>
        <fullName evidence="1">Uncharacterized protein</fullName>
    </submittedName>
</protein>
<name>A0A5C3NA59_9AGAM</name>
<evidence type="ECO:0000313" key="2">
    <source>
        <dbReference type="Proteomes" id="UP000305948"/>
    </source>
</evidence>
<organism evidence="1 2">
    <name type="scientific">Heliocybe sulcata</name>
    <dbReference type="NCBI Taxonomy" id="5364"/>
    <lineage>
        <taxon>Eukaryota</taxon>
        <taxon>Fungi</taxon>
        <taxon>Dikarya</taxon>
        <taxon>Basidiomycota</taxon>
        <taxon>Agaricomycotina</taxon>
        <taxon>Agaricomycetes</taxon>
        <taxon>Gloeophyllales</taxon>
        <taxon>Gloeophyllaceae</taxon>
        <taxon>Heliocybe</taxon>
    </lineage>
</organism>
<reference evidence="1 2" key="1">
    <citation type="journal article" date="2019" name="Nat. Ecol. Evol.">
        <title>Megaphylogeny resolves global patterns of mushroom evolution.</title>
        <authorList>
            <person name="Varga T."/>
            <person name="Krizsan K."/>
            <person name="Foldi C."/>
            <person name="Dima B."/>
            <person name="Sanchez-Garcia M."/>
            <person name="Sanchez-Ramirez S."/>
            <person name="Szollosi G.J."/>
            <person name="Szarkandi J.G."/>
            <person name="Papp V."/>
            <person name="Albert L."/>
            <person name="Andreopoulos W."/>
            <person name="Angelini C."/>
            <person name="Antonin V."/>
            <person name="Barry K.W."/>
            <person name="Bougher N.L."/>
            <person name="Buchanan P."/>
            <person name="Buyck B."/>
            <person name="Bense V."/>
            <person name="Catcheside P."/>
            <person name="Chovatia M."/>
            <person name="Cooper J."/>
            <person name="Damon W."/>
            <person name="Desjardin D."/>
            <person name="Finy P."/>
            <person name="Geml J."/>
            <person name="Haridas S."/>
            <person name="Hughes K."/>
            <person name="Justo A."/>
            <person name="Karasinski D."/>
            <person name="Kautmanova I."/>
            <person name="Kiss B."/>
            <person name="Kocsube S."/>
            <person name="Kotiranta H."/>
            <person name="LaButti K.M."/>
            <person name="Lechner B.E."/>
            <person name="Liimatainen K."/>
            <person name="Lipzen A."/>
            <person name="Lukacs Z."/>
            <person name="Mihaltcheva S."/>
            <person name="Morgado L.N."/>
            <person name="Niskanen T."/>
            <person name="Noordeloos M.E."/>
            <person name="Ohm R.A."/>
            <person name="Ortiz-Santana B."/>
            <person name="Ovrebo C."/>
            <person name="Racz N."/>
            <person name="Riley R."/>
            <person name="Savchenko A."/>
            <person name="Shiryaev A."/>
            <person name="Soop K."/>
            <person name="Spirin V."/>
            <person name="Szebenyi C."/>
            <person name="Tomsovsky M."/>
            <person name="Tulloss R.E."/>
            <person name="Uehling J."/>
            <person name="Grigoriev I.V."/>
            <person name="Vagvolgyi C."/>
            <person name="Papp T."/>
            <person name="Martin F.M."/>
            <person name="Miettinen O."/>
            <person name="Hibbett D.S."/>
            <person name="Nagy L.G."/>
        </authorList>
    </citation>
    <scope>NUCLEOTIDE SEQUENCE [LARGE SCALE GENOMIC DNA]</scope>
    <source>
        <strain evidence="1 2">OMC1185</strain>
    </source>
</reference>
<gene>
    <name evidence="1" type="ORF">OE88DRAFT_1209232</name>
</gene>
<keyword evidence="2" id="KW-1185">Reference proteome</keyword>
<evidence type="ECO:0000313" key="1">
    <source>
        <dbReference type="EMBL" id="TFK54574.1"/>
    </source>
</evidence>
<proteinExistence type="predicted"/>
<dbReference type="AlphaFoldDB" id="A0A5C3NA59"/>
<dbReference type="Proteomes" id="UP000305948">
    <property type="component" value="Unassembled WGS sequence"/>
</dbReference>
<accession>A0A5C3NA59</accession>